<feature type="transmembrane region" description="Helical" evidence="1">
    <location>
        <begin position="106"/>
        <end position="125"/>
    </location>
</feature>
<dbReference type="RefSeq" id="WP_183983609.1">
    <property type="nucleotide sequence ID" value="NZ_JACHHG010000001.1"/>
</dbReference>
<protein>
    <submittedName>
        <fullName evidence="2">Uncharacterized protein</fullName>
    </submittedName>
</protein>
<gene>
    <name evidence="2" type="ORF">HNR42_000216</name>
</gene>
<reference evidence="2 3" key="1">
    <citation type="submission" date="2020-08" db="EMBL/GenBank/DDBJ databases">
        <title>Genomic Encyclopedia of Type Strains, Phase IV (KMG-IV): sequencing the most valuable type-strain genomes for metagenomic binning, comparative biology and taxonomic classification.</title>
        <authorList>
            <person name="Goeker M."/>
        </authorList>
    </citation>
    <scope>NUCLEOTIDE SEQUENCE [LARGE SCALE GENOMIC DNA]</scope>
    <source>
        <strain evidence="2 3">DSM 21458</strain>
    </source>
</reference>
<dbReference type="EMBL" id="JACHHG010000001">
    <property type="protein sequence ID" value="MBB6096804.1"/>
    <property type="molecule type" value="Genomic_DNA"/>
</dbReference>
<accession>A0A841HVW1</accession>
<sequence>MYRTLRVILAVLGSAHLTISALFFFAPVWSYQAIAPFAPYNAHLLSDVGAFNLPLGVGLWLAARDPWRYQHLIVLAALGNLMHAASHLRDWHLHVPPSMPLWQGMLTEFGTLGAGLLLLALAIAVRSPRMSAARLSA</sequence>
<feature type="transmembrane region" description="Helical" evidence="1">
    <location>
        <begin position="40"/>
        <end position="62"/>
    </location>
</feature>
<feature type="transmembrane region" description="Helical" evidence="1">
    <location>
        <begin position="69"/>
        <end position="86"/>
    </location>
</feature>
<dbReference type="AlphaFoldDB" id="A0A841HVW1"/>
<name>A0A841HVW1_9DEIO</name>
<evidence type="ECO:0000256" key="1">
    <source>
        <dbReference type="SAM" id="Phobius"/>
    </source>
</evidence>
<keyword evidence="3" id="KW-1185">Reference proteome</keyword>
<keyword evidence="1" id="KW-0472">Membrane</keyword>
<keyword evidence="1" id="KW-0812">Transmembrane</keyword>
<evidence type="ECO:0000313" key="3">
    <source>
        <dbReference type="Proteomes" id="UP000569951"/>
    </source>
</evidence>
<dbReference type="Proteomes" id="UP000569951">
    <property type="component" value="Unassembled WGS sequence"/>
</dbReference>
<comment type="caution">
    <text evidence="2">The sequence shown here is derived from an EMBL/GenBank/DDBJ whole genome shotgun (WGS) entry which is preliminary data.</text>
</comment>
<evidence type="ECO:0000313" key="2">
    <source>
        <dbReference type="EMBL" id="MBB6096804.1"/>
    </source>
</evidence>
<keyword evidence="1" id="KW-1133">Transmembrane helix</keyword>
<organism evidence="2 3">
    <name type="scientific">Deinobacterium chartae</name>
    <dbReference type="NCBI Taxonomy" id="521158"/>
    <lineage>
        <taxon>Bacteria</taxon>
        <taxon>Thermotogati</taxon>
        <taxon>Deinococcota</taxon>
        <taxon>Deinococci</taxon>
        <taxon>Deinococcales</taxon>
        <taxon>Deinococcaceae</taxon>
        <taxon>Deinobacterium</taxon>
    </lineage>
</organism>
<proteinExistence type="predicted"/>